<dbReference type="GO" id="GO:0005886">
    <property type="term" value="C:plasma membrane"/>
    <property type="evidence" value="ECO:0007669"/>
    <property type="project" value="TreeGrafter"/>
</dbReference>
<dbReference type="GO" id="GO:0046872">
    <property type="term" value="F:metal ion binding"/>
    <property type="evidence" value="ECO:0007669"/>
    <property type="project" value="UniProtKB-KW"/>
</dbReference>
<keyword evidence="9" id="KW-1133">Transmembrane helix</keyword>
<sequence length="833" mass="94312">MAKASAVASIWLSVLVAALCITSLVFSILIYDKVHKDKKKEPDDRPTTRAPPATTISPNLTTRSPTVTPHPILSSTSKPIDDDALFCPRYGPAQDTPETRKAAALIKSGLDENVDPCEDFYAFTCNKFIASHDVKKLKVGKVSASSELQNEIYTEIVKNMVGIKVGDQSQSKTERITKALLESCVYHATTKPNSTEVFLRKLESLFGGIPFIGHPISEYHDIFAAMGTLEQEHALSTLLGAMVTVDYKNTSQHALYLSQPKLPMPRDYYIQPQFTKKLADREQSIFDVMRKFADAILDDHEKYLNLTRESAREVARLEMNIAMASLPGSQLRNHAQLYNVYDSEELKKAYPAINWLDYFRSLMSTVGTTELYNGKKIIIMHPSYFGWLNALFAGDFDRKTIVNYMITQMIFEDADFLGGEVQSVAEKANYVPYAQRKGFGVTHVGGRVTRFNQQSDPNLPCMDLITTYMPFGPGYAYVKSKGDERNNIIKDVSEQTDRVIDSFLEMMSELDWMTIKSKEKTREKAKEMKKSYGWPNDLFGDFKDFSKIDEYHSDDYNQIIDQYIKNETYYKLRSIMIKGYSNRESLRLIKETPTRTRFMLSPAKVNAFYQPESNSITLPFANFNPPFYNYARNSPQIQAYNYAGEHAIAGHELVHGFDDEGVQFGSNGSLSDCGWNECGWMDRASKEGFKDMAQCVVSQYNTQCCPQKSGTTMCANGATTQGENIADLGGVQAAYRAFQKYAKTLPKQEQRLPGLEQYSPNQLFWITHGFGWCETRSEENMINQLLTNVHSPGICRVEQVVQDIPAFAKDFGCTVGQKMYPTPEQRCKVWVRD</sequence>
<feature type="domain" description="Peptidase M13 N-terminal" evidence="11">
    <location>
        <begin position="116"/>
        <end position="535"/>
    </location>
</feature>
<keyword evidence="5" id="KW-0378">Hydrolase</keyword>
<dbReference type="InterPro" id="IPR008753">
    <property type="entry name" value="Peptidase_M13_N"/>
</dbReference>
<accession>A0AA36MDB8</accession>
<dbReference type="PANTHER" id="PTHR11733:SF188">
    <property type="entry name" value="NEPRILYSIN"/>
    <property type="match status" value="1"/>
</dbReference>
<dbReference type="InterPro" id="IPR018497">
    <property type="entry name" value="Peptidase_M13_C"/>
</dbReference>
<gene>
    <name evidence="12" type="ORF">CYNAS_LOCUS20897</name>
</gene>
<dbReference type="InterPro" id="IPR000718">
    <property type="entry name" value="Peptidase_M13"/>
</dbReference>
<evidence type="ECO:0000256" key="9">
    <source>
        <dbReference type="SAM" id="Phobius"/>
    </source>
</evidence>
<keyword evidence="7" id="KW-0482">Metalloprotease</keyword>
<evidence type="ECO:0000259" key="10">
    <source>
        <dbReference type="Pfam" id="PF01431"/>
    </source>
</evidence>
<evidence type="ECO:0000259" key="11">
    <source>
        <dbReference type="Pfam" id="PF05649"/>
    </source>
</evidence>
<evidence type="ECO:0000313" key="12">
    <source>
        <dbReference type="EMBL" id="CAJ0608914.1"/>
    </source>
</evidence>
<dbReference type="Gene3D" id="1.10.1380.10">
    <property type="entry name" value="Neutral endopeptidase , domain2"/>
    <property type="match status" value="1"/>
</dbReference>
<keyword evidence="9" id="KW-0812">Transmembrane</keyword>
<dbReference type="AlphaFoldDB" id="A0AA36MDB8"/>
<organism evidence="12 13">
    <name type="scientific">Cylicocyclus nassatus</name>
    <name type="common">Nematode worm</name>
    <dbReference type="NCBI Taxonomy" id="53992"/>
    <lineage>
        <taxon>Eukaryota</taxon>
        <taxon>Metazoa</taxon>
        <taxon>Ecdysozoa</taxon>
        <taxon>Nematoda</taxon>
        <taxon>Chromadorea</taxon>
        <taxon>Rhabditida</taxon>
        <taxon>Rhabditina</taxon>
        <taxon>Rhabditomorpha</taxon>
        <taxon>Strongyloidea</taxon>
        <taxon>Strongylidae</taxon>
        <taxon>Cylicocyclus</taxon>
    </lineage>
</organism>
<comment type="cofactor">
    <cofactor evidence="1">
        <name>Zn(2+)</name>
        <dbReference type="ChEBI" id="CHEBI:29105"/>
    </cofactor>
</comment>
<name>A0AA36MDB8_CYLNA</name>
<dbReference type="PANTHER" id="PTHR11733">
    <property type="entry name" value="ZINC METALLOPROTEASE FAMILY M13 NEPRILYSIN-RELATED"/>
    <property type="match status" value="1"/>
</dbReference>
<keyword evidence="3" id="KW-0645">Protease</keyword>
<evidence type="ECO:0000256" key="2">
    <source>
        <dbReference type="ARBA" id="ARBA00007357"/>
    </source>
</evidence>
<proteinExistence type="inferred from homology"/>
<feature type="region of interest" description="Disordered" evidence="8">
    <location>
        <begin position="38"/>
        <end position="79"/>
    </location>
</feature>
<keyword evidence="4" id="KW-0479">Metal-binding</keyword>
<dbReference type="PROSITE" id="PS51885">
    <property type="entry name" value="NEPRILYSIN"/>
    <property type="match status" value="1"/>
</dbReference>
<dbReference type="Gene3D" id="3.40.390.10">
    <property type="entry name" value="Collagenase (Catalytic Domain)"/>
    <property type="match status" value="1"/>
</dbReference>
<keyword evidence="6" id="KW-0862">Zinc</keyword>
<evidence type="ECO:0000256" key="6">
    <source>
        <dbReference type="ARBA" id="ARBA00022833"/>
    </source>
</evidence>
<dbReference type="InterPro" id="IPR024079">
    <property type="entry name" value="MetalloPept_cat_dom_sf"/>
</dbReference>
<reference evidence="12" key="1">
    <citation type="submission" date="2023-07" db="EMBL/GenBank/DDBJ databases">
        <authorList>
            <consortium name="CYATHOMIX"/>
        </authorList>
    </citation>
    <scope>NUCLEOTIDE SEQUENCE</scope>
    <source>
        <strain evidence="12">N/A</strain>
    </source>
</reference>
<dbReference type="PRINTS" id="PR00786">
    <property type="entry name" value="NEPRILYSIN"/>
</dbReference>
<dbReference type="GO" id="GO:0004222">
    <property type="term" value="F:metalloendopeptidase activity"/>
    <property type="evidence" value="ECO:0007669"/>
    <property type="project" value="InterPro"/>
</dbReference>
<feature type="domain" description="Peptidase M13 C-terminal" evidence="10">
    <location>
        <begin position="606"/>
        <end position="827"/>
    </location>
</feature>
<evidence type="ECO:0000256" key="3">
    <source>
        <dbReference type="ARBA" id="ARBA00022670"/>
    </source>
</evidence>
<dbReference type="EMBL" id="CATQJL010000326">
    <property type="protein sequence ID" value="CAJ0608914.1"/>
    <property type="molecule type" value="Genomic_DNA"/>
</dbReference>
<evidence type="ECO:0000256" key="8">
    <source>
        <dbReference type="SAM" id="MobiDB-lite"/>
    </source>
</evidence>
<dbReference type="Pfam" id="PF05649">
    <property type="entry name" value="Peptidase_M13_N"/>
    <property type="match status" value="1"/>
</dbReference>
<comment type="caution">
    <text evidence="12">The sequence shown here is derived from an EMBL/GenBank/DDBJ whole genome shotgun (WGS) entry which is preliminary data.</text>
</comment>
<dbReference type="CDD" id="cd08662">
    <property type="entry name" value="M13"/>
    <property type="match status" value="1"/>
</dbReference>
<dbReference type="SUPFAM" id="SSF55486">
    <property type="entry name" value="Metalloproteases ('zincins'), catalytic domain"/>
    <property type="match status" value="1"/>
</dbReference>
<keyword evidence="13" id="KW-1185">Reference proteome</keyword>
<feature type="transmembrane region" description="Helical" evidence="9">
    <location>
        <begin position="6"/>
        <end position="31"/>
    </location>
</feature>
<evidence type="ECO:0000256" key="5">
    <source>
        <dbReference type="ARBA" id="ARBA00022801"/>
    </source>
</evidence>
<feature type="compositionally biased region" description="Polar residues" evidence="8">
    <location>
        <begin position="56"/>
        <end position="78"/>
    </location>
</feature>
<evidence type="ECO:0000256" key="1">
    <source>
        <dbReference type="ARBA" id="ARBA00001947"/>
    </source>
</evidence>
<evidence type="ECO:0000256" key="7">
    <source>
        <dbReference type="ARBA" id="ARBA00023049"/>
    </source>
</evidence>
<evidence type="ECO:0000256" key="4">
    <source>
        <dbReference type="ARBA" id="ARBA00022723"/>
    </source>
</evidence>
<keyword evidence="9" id="KW-0472">Membrane</keyword>
<protein>
    <submittedName>
        <fullName evidence="12">Uncharacterized protein</fullName>
    </submittedName>
</protein>
<feature type="compositionally biased region" description="Basic and acidic residues" evidence="8">
    <location>
        <begin position="38"/>
        <end position="47"/>
    </location>
</feature>
<evidence type="ECO:0000313" key="13">
    <source>
        <dbReference type="Proteomes" id="UP001176961"/>
    </source>
</evidence>
<dbReference type="Pfam" id="PF01431">
    <property type="entry name" value="Peptidase_M13"/>
    <property type="match status" value="1"/>
</dbReference>
<dbReference type="Proteomes" id="UP001176961">
    <property type="component" value="Unassembled WGS sequence"/>
</dbReference>
<dbReference type="InterPro" id="IPR042089">
    <property type="entry name" value="Peptidase_M13_dom_2"/>
</dbReference>
<comment type="similarity">
    <text evidence="2">Belongs to the peptidase M13 family.</text>
</comment>
<dbReference type="GO" id="GO:0016485">
    <property type="term" value="P:protein processing"/>
    <property type="evidence" value="ECO:0007669"/>
    <property type="project" value="TreeGrafter"/>
</dbReference>